<dbReference type="PANTHER" id="PTHR43630">
    <property type="entry name" value="POLY-BETA-1,6-N-ACETYL-D-GLUCOSAMINE SYNTHASE"/>
    <property type="match status" value="1"/>
</dbReference>
<keyword evidence="4" id="KW-1185">Reference proteome</keyword>
<gene>
    <name evidence="3" type="ORF">A3860_13785</name>
</gene>
<dbReference type="InterPro" id="IPR001173">
    <property type="entry name" value="Glyco_trans_2-like"/>
</dbReference>
<protein>
    <recommendedName>
        <fullName evidence="2">Glycosyltransferase 2-like domain-containing protein</fullName>
    </recommendedName>
</protein>
<accession>A0A1V9G7J1</accession>
<evidence type="ECO:0000313" key="3">
    <source>
        <dbReference type="EMBL" id="OQP66547.1"/>
    </source>
</evidence>
<dbReference type="RefSeq" id="WP_081145489.1">
    <property type="nucleotide sequence ID" value="NZ_LVYD01000002.1"/>
</dbReference>
<reference evidence="3 4" key="1">
    <citation type="submission" date="2016-03" db="EMBL/GenBank/DDBJ databases">
        <title>Niastella vici sp. nov., isolated from farmland soil.</title>
        <authorList>
            <person name="Chen L."/>
            <person name="Wang D."/>
            <person name="Yang S."/>
            <person name="Wang G."/>
        </authorList>
    </citation>
    <scope>NUCLEOTIDE SEQUENCE [LARGE SCALE GENOMIC DNA]</scope>
    <source>
        <strain evidence="3 4">DJ57</strain>
    </source>
</reference>
<dbReference type="SUPFAM" id="SSF53448">
    <property type="entry name" value="Nucleotide-diphospho-sugar transferases"/>
    <property type="match status" value="1"/>
</dbReference>
<dbReference type="CDD" id="cd02511">
    <property type="entry name" value="Beta4Glucosyltransferase"/>
    <property type="match status" value="1"/>
</dbReference>
<organism evidence="3 4">
    <name type="scientific">Niastella vici</name>
    <dbReference type="NCBI Taxonomy" id="1703345"/>
    <lineage>
        <taxon>Bacteria</taxon>
        <taxon>Pseudomonadati</taxon>
        <taxon>Bacteroidota</taxon>
        <taxon>Chitinophagia</taxon>
        <taxon>Chitinophagales</taxon>
        <taxon>Chitinophagaceae</taxon>
        <taxon>Niastella</taxon>
    </lineage>
</organism>
<dbReference type="Gene3D" id="3.90.550.10">
    <property type="entry name" value="Spore Coat Polysaccharide Biosynthesis Protein SpsA, Chain A"/>
    <property type="match status" value="1"/>
</dbReference>
<proteinExistence type="inferred from homology"/>
<evidence type="ECO:0000259" key="2">
    <source>
        <dbReference type="Pfam" id="PF00535"/>
    </source>
</evidence>
<dbReference type="AlphaFoldDB" id="A0A1V9G7J1"/>
<dbReference type="OrthoDB" id="9815923at2"/>
<sequence>MPLFKKTFALRIVPPLMKAVPSKLKVSAVIITFNEERNIEKTLSKLYWCNEIVIVDSYSTDNTVDICKRYGCRIFSRHFEGYGSQKQFAVSKAVNDWIICIDADEVLSNELVEEISQFTELDTAYAGYSIPMNLVFLNKEFKYGKESGRYFLRMFNRKRGGFTSDKVHEGIQVNGPVKKANHIIRHYSYHSIDQYLEKMNRYSSYSAAMANNKGSNKSTCSVLLSIPLNFVKYYLLERNFLNGAQGFYWSMLSSFYHFVKYVKIKELNNSTRL</sequence>
<dbReference type="Pfam" id="PF00535">
    <property type="entry name" value="Glycos_transf_2"/>
    <property type="match status" value="1"/>
</dbReference>
<feature type="domain" description="Glycosyltransferase 2-like" evidence="2">
    <location>
        <begin position="27"/>
        <end position="158"/>
    </location>
</feature>
<dbReference type="PANTHER" id="PTHR43630:SF2">
    <property type="entry name" value="GLYCOSYLTRANSFERASE"/>
    <property type="match status" value="1"/>
</dbReference>
<dbReference type="InterPro" id="IPR029044">
    <property type="entry name" value="Nucleotide-diphossugar_trans"/>
</dbReference>
<name>A0A1V9G7J1_9BACT</name>
<dbReference type="EMBL" id="LVYD01000002">
    <property type="protein sequence ID" value="OQP66547.1"/>
    <property type="molecule type" value="Genomic_DNA"/>
</dbReference>
<dbReference type="Proteomes" id="UP000192796">
    <property type="component" value="Unassembled WGS sequence"/>
</dbReference>
<evidence type="ECO:0000256" key="1">
    <source>
        <dbReference type="ARBA" id="ARBA00038494"/>
    </source>
</evidence>
<dbReference type="STRING" id="1703345.A3860_13785"/>
<comment type="similarity">
    <text evidence="1">Belongs to the glycosyltransferase 2 family. WaaE/KdtX subfamily.</text>
</comment>
<comment type="caution">
    <text evidence="3">The sequence shown here is derived from an EMBL/GenBank/DDBJ whole genome shotgun (WGS) entry which is preliminary data.</text>
</comment>
<evidence type="ECO:0000313" key="4">
    <source>
        <dbReference type="Proteomes" id="UP000192796"/>
    </source>
</evidence>